<sequence length="123" mass="14266">MVFLFLLVLAGCSQQNSDLEKSIYSIVEYPSNSQVDIGSLTDFEWDKAFLFPPYTSPEEMEEQLGRDFKDPSNIQSRDDIYLLVFVKDDKVVKYAEIDRQQADFSIGNKEYLTPDDSVFEIER</sequence>
<proteinExistence type="predicted"/>
<accession>A0A3R9EZW0</accession>
<protein>
    <submittedName>
        <fullName evidence="1">Uncharacterized protein</fullName>
    </submittedName>
</protein>
<gene>
    <name evidence="1" type="ORF">EJA10_13530</name>
</gene>
<name>A0A3R9EZW0_9BACI</name>
<dbReference type="Proteomes" id="UP000279911">
    <property type="component" value="Unassembled WGS sequence"/>
</dbReference>
<comment type="caution">
    <text evidence="1">The sequence shown here is derived from an EMBL/GenBank/DDBJ whole genome shotgun (WGS) entry which is preliminary data.</text>
</comment>
<dbReference type="EMBL" id="RSFW01000014">
    <property type="protein sequence ID" value="RSD26928.1"/>
    <property type="molecule type" value="Genomic_DNA"/>
</dbReference>
<dbReference type="AlphaFoldDB" id="A0A3R9EZW0"/>
<organism evidence="1 2">
    <name type="scientific">Mesobacillus subterraneus</name>
    <dbReference type="NCBI Taxonomy" id="285983"/>
    <lineage>
        <taxon>Bacteria</taxon>
        <taxon>Bacillati</taxon>
        <taxon>Bacillota</taxon>
        <taxon>Bacilli</taxon>
        <taxon>Bacillales</taxon>
        <taxon>Bacillaceae</taxon>
        <taxon>Mesobacillus</taxon>
    </lineage>
</organism>
<dbReference type="OrthoDB" id="8778044at2"/>
<evidence type="ECO:0000313" key="1">
    <source>
        <dbReference type="EMBL" id="RSD26928.1"/>
    </source>
</evidence>
<evidence type="ECO:0000313" key="2">
    <source>
        <dbReference type="Proteomes" id="UP000279911"/>
    </source>
</evidence>
<reference evidence="2" key="1">
    <citation type="submission" date="2018-12" db="EMBL/GenBank/DDBJ databases">
        <title>Bacillus chawlae sp. nov., Bacillus glennii sp. nov., and Bacillus saganii sp. nov. Isolated from the Vehicle Assembly Building at Kennedy Space Center where the Viking Spacecraft were Assembled.</title>
        <authorList>
            <person name="Seuylemezian A."/>
            <person name="Vaishampayan P."/>
        </authorList>
    </citation>
    <scope>NUCLEOTIDE SEQUENCE [LARGE SCALE GENOMIC DNA]</scope>
    <source>
        <strain evidence="2">DSM 13966</strain>
    </source>
</reference>